<protein>
    <recommendedName>
        <fullName evidence="6">Major facilitator superfamily (MFS) profile domain-containing protein</fullName>
    </recommendedName>
</protein>
<accession>A0A7S0DGD7</accession>
<dbReference type="PANTHER" id="PTHR11662:SF40">
    <property type="entry name" value="MAJOR FACILITATOR SUPERFAMILY (MFS) PROFILE DOMAIN-CONTAINING PROTEIN"/>
    <property type="match status" value="1"/>
</dbReference>
<dbReference type="EMBL" id="HBEM01018949">
    <property type="protein sequence ID" value="CAD8454002.1"/>
    <property type="molecule type" value="Transcribed_RNA"/>
</dbReference>
<evidence type="ECO:0000256" key="1">
    <source>
        <dbReference type="ARBA" id="ARBA00004141"/>
    </source>
</evidence>
<feature type="transmembrane region" description="Helical" evidence="5">
    <location>
        <begin position="399"/>
        <end position="420"/>
    </location>
</feature>
<dbReference type="AlphaFoldDB" id="A0A7S0DGD7"/>
<evidence type="ECO:0000256" key="2">
    <source>
        <dbReference type="ARBA" id="ARBA00022692"/>
    </source>
</evidence>
<feature type="transmembrane region" description="Helical" evidence="5">
    <location>
        <begin position="185"/>
        <end position="204"/>
    </location>
</feature>
<feature type="transmembrane region" description="Helical" evidence="5">
    <location>
        <begin position="67"/>
        <end position="87"/>
    </location>
</feature>
<feature type="transmembrane region" description="Helical" evidence="5">
    <location>
        <begin position="94"/>
        <end position="114"/>
    </location>
</feature>
<organism evidence="7">
    <name type="scientific">Amorphochlora amoebiformis</name>
    <dbReference type="NCBI Taxonomy" id="1561963"/>
    <lineage>
        <taxon>Eukaryota</taxon>
        <taxon>Sar</taxon>
        <taxon>Rhizaria</taxon>
        <taxon>Cercozoa</taxon>
        <taxon>Chlorarachniophyceae</taxon>
        <taxon>Amorphochlora</taxon>
    </lineage>
</organism>
<keyword evidence="3 5" id="KW-1133">Transmembrane helix</keyword>
<feature type="transmembrane region" description="Helical" evidence="5">
    <location>
        <begin position="120"/>
        <end position="143"/>
    </location>
</feature>
<dbReference type="InterPro" id="IPR011701">
    <property type="entry name" value="MFS"/>
</dbReference>
<comment type="subcellular location">
    <subcellularLocation>
        <location evidence="1">Membrane</location>
        <topology evidence="1">Multi-pass membrane protein</topology>
    </subcellularLocation>
</comment>
<feature type="transmembrane region" description="Helical" evidence="5">
    <location>
        <begin position="155"/>
        <end position="173"/>
    </location>
</feature>
<dbReference type="InterPro" id="IPR036259">
    <property type="entry name" value="MFS_trans_sf"/>
</dbReference>
<dbReference type="GO" id="GO:0006820">
    <property type="term" value="P:monoatomic anion transport"/>
    <property type="evidence" value="ECO:0007669"/>
    <property type="project" value="TreeGrafter"/>
</dbReference>
<feature type="transmembrane region" description="Helical" evidence="5">
    <location>
        <begin position="29"/>
        <end position="55"/>
    </location>
</feature>
<dbReference type="GO" id="GO:0022857">
    <property type="term" value="F:transmembrane transporter activity"/>
    <property type="evidence" value="ECO:0007669"/>
    <property type="project" value="InterPro"/>
</dbReference>
<evidence type="ECO:0000256" key="5">
    <source>
        <dbReference type="SAM" id="Phobius"/>
    </source>
</evidence>
<evidence type="ECO:0000256" key="3">
    <source>
        <dbReference type="ARBA" id="ARBA00022989"/>
    </source>
</evidence>
<feature type="transmembrane region" description="Helical" evidence="5">
    <location>
        <begin position="309"/>
        <end position="328"/>
    </location>
</feature>
<dbReference type="InterPro" id="IPR020846">
    <property type="entry name" value="MFS_dom"/>
</dbReference>
<dbReference type="Pfam" id="PF07690">
    <property type="entry name" value="MFS_1"/>
    <property type="match status" value="1"/>
</dbReference>
<dbReference type="InterPro" id="IPR050382">
    <property type="entry name" value="MFS_Na/Anion_cotransporter"/>
</dbReference>
<dbReference type="GO" id="GO:0016020">
    <property type="term" value="C:membrane"/>
    <property type="evidence" value="ECO:0007669"/>
    <property type="project" value="UniProtKB-SubCell"/>
</dbReference>
<proteinExistence type="predicted"/>
<keyword evidence="4 5" id="KW-0472">Membrane</keyword>
<dbReference type="SUPFAM" id="SSF103473">
    <property type="entry name" value="MFS general substrate transporter"/>
    <property type="match status" value="1"/>
</dbReference>
<gene>
    <name evidence="7" type="ORF">LAMO00422_LOCUS12943</name>
</gene>
<feature type="transmembrane region" description="Helical" evidence="5">
    <location>
        <begin position="277"/>
        <end position="297"/>
    </location>
</feature>
<dbReference type="PROSITE" id="PS50850">
    <property type="entry name" value="MFS"/>
    <property type="match status" value="1"/>
</dbReference>
<evidence type="ECO:0000313" key="7">
    <source>
        <dbReference type="EMBL" id="CAD8454002.1"/>
    </source>
</evidence>
<evidence type="ECO:0000259" key="6">
    <source>
        <dbReference type="PROSITE" id="PS50850"/>
    </source>
</evidence>
<feature type="transmembrane region" description="Helical" evidence="5">
    <location>
        <begin position="236"/>
        <end position="257"/>
    </location>
</feature>
<reference evidence="7" key="1">
    <citation type="submission" date="2021-01" db="EMBL/GenBank/DDBJ databases">
        <authorList>
            <person name="Corre E."/>
            <person name="Pelletier E."/>
            <person name="Niang G."/>
            <person name="Scheremetjew M."/>
            <person name="Finn R."/>
            <person name="Kale V."/>
            <person name="Holt S."/>
            <person name="Cochrane G."/>
            <person name="Meng A."/>
            <person name="Brown T."/>
            <person name="Cohen L."/>
        </authorList>
    </citation>
    <scope>NUCLEOTIDE SEQUENCE</scope>
    <source>
        <strain evidence="7">CCMP2058</strain>
    </source>
</reference>
<dbReference type="Gene3D" id="1.20.1250.20">
    <property type="entry name" value="MFS general substrate transporter like domains"/>
    <property type="match status" value="2"/>
</dbReference>
<dbReference type="PANTHER" id="PTHR11662">
    <property type="entry name" value="SOLUTE CARRIER FAMILY 17"/>
    <property type="match status" value="1"/>
</dbReference>
<keyword evidence="2 5" id="KW-0812">Transmembrane</keyword>
<sequence length="446" mass="49340">MDSQECSEMSKGGGGSKEMCGCILKRHAIVLMCALCCLVCYCDRVIISVAVITMAKEFGWELTLQGQILGAFFYGYVLSQVIGAYLAKIYGGKLILNLAVAGWSLLTILTPVVAKISLPALIVCRIVLGFSEGMAFPVIYHVFSGWVPKHESSRSIVSLNFGVCSGTVLAFVVSPWLIERMGWEYVFYVFGYSGFAWCALWQMYGKDNDPPTTSKKGKDKSISFSRFLPLLRPSTLYCIYYCHFAWNMGLYITIMWLPTYLHERFNLDPDQTWINALPYLVMAPAAMCWSFLVDRFLARTSTLNTAVWIRKTATAIGFIGGAGALVLFGGCTNAHTAVLVLSLSLSLCSLSLSGWEAAKLHALDPSETGMLQGVSNTISNFSGVIGVPLASYVKKTTNSWHAVWIMCACIWFSAAIIYAFRIETPRKEEKQSDVERPLKPRRNASL</sequence>
<evidence type="ECO:0000256" key="4">
    <source>
        <dbReference type="ARBA" id="ARBA00023136"/>
    </source>
</evidence>
<name>A0A7S0DGD7_9EUKA</name>
<feature type="domain" description="Major facilitator superfamily (MFS) profile" evidence="6">
    <location>
        <begin position="29"/>
        <end position="426"/>
    </location>
</feature>